<evidence type="ECO:0000256" key="1">
    <source>
        <dbReference type="ARBA" id="ARBA00000085"/>
    </source>
</evidence>
<keyword evidence="5" id="KW-0902">Two-component regulatory system</keyword>
<proteinExistence type="predicted"/>
<feature type="transmembrane region" description="Helical" evidence="6">
    <location>
        <begin position="209"/>
        <end position="227"/>
    </location>
</feature>
<sequence length="650" mass="70792">MTPARPWRQRMHTDRVRWLLPLLLALCPLLHCAAAPAADPPLEIAPASADAISLAPHLSVLVDTGRGMTLDDVQQPAAQQRFMPASDRPGALNYGFTDAALWFRLRLRNGSAVALERLLEINFPMLSQVDFHAPSPAGGWDTVSTGAARPFATRAYPSRFFVFPVTLPAHAEQTFYLRVQGHNGIVVPATLWEPAAFRADDRAQDLVQAAYFGLAAALVVYNLLMLVTLRDAVYFWYCVFASAMALTISTVNGFAAEFLWPAASSWAGISFNVLYSLAMAAQVMFIRRTLDLRATAPRIDRAMQVLIGATLSLAGGFLVAPQALTAPVSVVWAMSGLALLAVVAHGAVVRRQRIAALLCIAFSMLLLGGFMIELKTLAVIPHNSFTQQGLQLGSALEMLLLAFTLAYRFHLLRSEATAVVQRSNDALALHLRAKEAELTATHLELRESDRLQTLSQERQRFMQDMHDGVGSSLTTALRVVERGHLDEAAVAQVLKSCIDDLKLAIDSMEPVESDLLLLLATLRFRAGPRLEDSGLQLQWDVQPIAALEWLEPKASLHILRILQEALANIVKHADATRITLATRMQGNEVAVSVRDNGRGFRVPPPLAGATGKGLANQQRRAKDIGASVQLESSGAGTCLTLLLPVDRRQA</sequence>
<dbReference type="SMART" id="SM00387">
    <property type="entry name" value="HATPase_c"/>
    <property type="match status" value="1"/>
</dbReference>
<feature type="transmembrane region" description="Helical" evidence="6">
    <location>
        <begin position="305"/>
        <end position="324"/>
    </location>
</feature>
<dbReference type="InterPro" id="IPR003594">
    <property type="entry name" value="HATPase_dom"/>
</dbReference>
<dbReference type="Pfam" id="PF07695">
    <property type="entry name" value="7TMR-DISM_7TM"/>
    <property type="match status" value="1"/>
</dbReference>
<dbReference type="Pfam" id="PF07696">
    <property type="entry name" value="7TMR-DISMED2"/>
    <property type="match status" value="1"/>
</dbReference>
<reference evidence="9 10" key="1">
    <citation type="submission" date="2018-07" db="EMBL/GenBank/DDBJ databases">
        <title>Genomic Encyclopedia of Type Strains, Phase IV (KMG-IV): sequencing the most valuable type-strain genomes for metagenomic binning, comparative biology and taxonomic classification.</title>
        <authorList>
            <person name="Goeker M."/>
        </authorList>
    </citation>
    <scope>NUCLEOTIDE SEQUENCE [LARGE SCALE GENOMIC DNA]</scope>
    <source>
        <strain evidence="9 10">DSM 21634</strain>
    </source>
</reference>
<feature type="transmembrane region" description="Helical" evidence="6">
    <location>
        <begin position="355"/>
        <end position="372"/>
    </location>
</feature>
<keyword evidence="4 9" id="KW-0418">Kinase</keyword>
<feature type="signal peptide" evidence="7">
    <location>
        <begin position="1"/>
        <end position="37"/>
    </location>
</feature>
<dbReference type="Gene3D" id="2.60.40.2380">
    <property type="match status" value="1"/>
</dbReference>
<keyword evidence="10" id="KW-1185">Reference proteome</keyword>
<dbReference type="PANTHER" id="PTHR24421:SF10">
    <property type="entry name" value="NITRATE_NITRITE SENSOR PROTEIN NARQ"/>
    <property type="match status" value="1"/>
</dbReference>
<evidence type="ECO:0000256" key="7">
    <source>
        <dbReference type="SAM" id="SignalP"/>
    </source>
</evidence>
<dbReference type="InterPro" id="IPR036890">
    <property type="entry name" value="HATPase_C_sf"/>
</dbReference>
<feature type="transmembrane region" description="Helical" evidence="6">
    <location>
        <begin position="392"/>
        <end position="412"/>
    </location>
</feature>
<dbReference type="EC" id="2.7.13.3" evidence="2"/>
<dbReference type="OrthoDB" id="9147043at2"/>
<dbReference type="SUPFAM" id="SSF55874">
    <property type="entry name" value="ATPase domain of HSP90 chaperone/DNA topoisomerase II/histidine kinase"/>
    <property type="match status" value="1"/>
</dbReference>
<dbReference type="GO" id="GO:0004673">
    <property type="term" value="F:protein histidine kinase activity"/>
    <property type="evidence" value="ECO:0007669"/>
    <property type="project" value="UniProtKB-EC"/>
</dbReference>
<dbReference type="PANTHER" id="PTHR24421">
    <property type="entry name" value="NITRATE/NITRITE SENSOR PROTEIN NARX-RELATED"/>
    <property type="match status" value="1"/>
</dbReference>
<dbReference type="Pfam" id="PF02518">
    <property type="entry name" value="HATPase_c"/>
    <property type="match status" value="1"/>
</dbReference>
<evidence type="ECO:0000313" key="9">
    <source>
        <dbReference type="EMBL" id="RCW72595.1"/>
    </source>
</evidence>
<evidence type="ECO:0000313" key="10">
    <source>
        <dbReference type="Proteomes" id="UP000252884"/>
    </source>
</evidence>
<comment type="catalytic activity">
    <reaction evidence="1">
        <text>ATP + protein L-histidine = ADP + protein N-phospho-L-histidine.</text>
        <dbReference type="EC" id="2.7.13.3"/>
    </reaction>
</comment>
<keyword evidence="6" id="KW-1133">Transmembrane helix</keyword>
<dbReference type="GO" id="GO:0000160">
    <property type="term" value="P:phosphorelay signal transduction system"/>
    <property type="evidence" value="ECO:0007669"/>
    <property type="project" value="UniProtKB-KW"/>
</dbReference>
<protein>
    <recommendedName>
        <fullName evidence="2">histidine kinase</fullName>
        <ecNumber evidence="2">2.7.13.3</ecNumber>
    </recommendedName>
</protein>
<dbReference type="EMBL" id="QPJK01000003">
    <property type="protein sequence ID" value="RCW72595.1"/>
    <property type="molecule type" value="Genomic_DNA"/>
</dbReference>
<dbReference type="Gene3D" id="3.30.565.10">
    <property type="entry name" value="Histidine kinase-like ATPase, C-terminal domain"/>
    <property type="match status" value="1"/>
</dbReference>
<feature type="chain" id="PRO_5016892535" description="histidine kinase" evidence="7">
    <location>
        <begin position="38"/>
        <end position="650"/>
    </location>
</feature>
<evidence type="ECO:0000256" key="4">
    <source>
        <dbReference type="ARBA" id="ARBA00022777"/>
    </source>
</evidence>
<feature type="transmembrane region" description="Helical" evidence="6">
    <location>
        <begin position="330"/>
        <end position="348"/>
    </location>
</feature>
<keyword evidence="3" id="KW-0808">Transferase</keyword>
<feature type="transmembrane region" description="Helical" evidence="6">
    <location>
        <begin position="266"/>
        <end position="285"/>
    </location>
</feature>
<accession>A0A368XXK2</accession>
<feature type="transmembrane region" description="Helical" evidence="6">
    <location>
        <begin position="234"/>
        <end position="260"/>
    </location>
</feature>
<dbReference type="Proteomes" id="UP000252884">
    <property type="component" value="Unassembled WGS sequence"/>
</dbReference>
<dbReference type="AlphaFoldDB" id="A0A368XXK2"/>
<dbReference type="InterPro" id="IPR050482">
    <property type="entry name" value="Sensor_HK_TwoCompSys"/>
</dbReference>
<dbReference type="InterPro" id="IPR011622">
    <property type="entry name" value="7TMR_DISM_rcpt_extracell_dom2"/>
</dbReference>
<evidence type="ECO:0000256" key="6">
    <source>
        <dbReference type="SAM" id="Phobius"/>
    </source>
</evidence>
<comment type="caution">
    <text evidence="9">The sequence shown here is derived from an EMBL/GenBank/DDBJ whole genome shotgun (WGS) entry which is preliminary data.</text>
</comment>
<evidence type="ECO:0000259" key="8">
    <source>
        <dbReference type="SMART" id="SM00387"/>
    </source>
</evidence>
<keyword evidence="6" id="KW-0472">Membrane</keyword>
<name>A0A368XXK2_9BURK</name>
<dbReference type="InterPro" id="IPR011623">
    <property type="entry name" value="7TMR_DISM_rcpt_extracell_dom1"/>
</dbReference>
<organism evidence="9 10">
    <name type="scientific">Pseudorhodoferax soli</name>
    <dbReference type="NCBI Taxonomy" id="545864"/>
    <lineage>
        <taxon>Bacteria</taxon>
        <taxon>Pseudomonadati</taxon>
        <taxon>Pseudomonadota</taxon>
        <taxon>Betaproteobacteria</taxon>
        <taxon>Burkholderiales</taxon>
        <taxon>Comamonadaceae</taxon>
    </lineage>
</organism>
<keyword evidence="7" id="KW-0732">Signal</keyword>
<gene>
    <name evidence="9" type="ORF">DES41_103201</name>
</gene>
<evidence type="ECO:0000256" key="2">
    <source>
        <dbReference type="ARBA" id="ARBA00012438"/>
    </source>
</evidence>
<evidence type="ECO:0000256" key="5">
    <source>
        <dbReference type="ARBA" id="ARBA00023012"/>
    </source>
</evidence>
<evidence type="ECO:0000256" key="3">
    <source>
        <dbReference type="ARBA" id="ARBA00022679"/>
    </source>
</evidence>
<keyword evidence="6" id="KW-0812">Transmembrane</keyword>
<feature type="domain" description="Histidine kinase/HSP90-like ATPase" evidence="8">
    <location>
        <begin position="553"/>
        <end position="647"/>
    </location>
</feature>
<dbReference type="CDD" id="cd16917">
    <property type="entry name" value="HATPase_UhpB-NarQ-NarX-like"/>
    <property type="match status" value="1"/>
</dbReference>